<dbReference type="AlphaFoldDB" id="A0A2S5J1T3"/>
<feature type="transmembrane region" description="Helical" evidence="1">
    <location>
        <begin position="49"/>
        <end position="70"/>
    </location>
</feature>
<feature type="transmembrane region" description="Helical" evidence="1">
    <location>
        <begin position="82"/>
        <end position="99"/>
    </location>
</feature>
<name>A0A2S5J1T3_9MICC</name>
<protein>
    <submittedName>
        <fullName evidence="2">Uncharacterized protein</fullName>
    </submittedName>
</protein>
<accession>A0A2S5J1T3</accession>
<evidence type="ECO:0000256" key="1">
    <source>
        <dbReference type="SAM" id="Phobius"/>
    </source>
</evidence>
<dbReference type="RefSeq" id="WP_104120053.1">
    <property type="nucleotide sequence ID" value="NZ_PRKW01000001.1"/>
</dbReference>
<organism evidence="2 3">
    <name type="scientific">Arthrobacter pityocampae</name>
    <dbReference type="NCBI Taxonomy" id="547334"/>
    <lineage>
        <taxon>Bacteria</taxon>
        <taxon>Bacillati</taxon>
        <taxon>Actinomycetota</taxon>
        <taxon>Actinomycetes</taxon>
        <taxon>Micrococcales</taxon>
        <taxon>Micrococcaceae</taxon>
        <taxon>Arthrobacter</taxon>
    </lineage>
</organism>
<feature type="transmembrane region" description="Helical" evidence="1">
    <location>
        <begin position="105"/>
        <end position="122"/>
    </location>
</feature>
<sequence>MATDPAPHSLSRPPGVVLIAAVLVLEAVALLALSVGFLLSVFAADPVSVGGSVFMTVLLLLVAAGLVAMARKLAAGFRWPRSPALVVQLFLVILAFPYFTAGDPVIGVLLIAPAAAVIITLFSKPVVDFTTRGSGPARTL</sequence>
<proteinExistence type="predicted"/>
<feature type="transmembrane region" description="Helical" evidence="1">
    <location>
        <begin position="16"/>
        <end position="43"/>
    </location>
</feature>
<keyword evidence="3" id="KW-1185">Reference proteome</keyword>
<evidence type="ECO:0000313" key="3">
    <source>
        <dbReference type="Proteomes" id="UP000239297"/>
    </source>
</evidence>
<dbReference type="OrthoDB" id="4949677at2"/>
<keyword evidence="1" id="KW-1133">Transmembrane helix</keyword>
<reference evidence="2 3" key="1">
    <citation type="journal article" date="2014" name="Int. J. Syst. Evol. Microbiol.">
        <title>Arthrobacter pityocampae sp. nov., isolated from Thaumetopoea pityocampa (Lep., Thaumetopoeidae).</title>
        <authorList>
            <person name="Ince I.A."/>
            <person name="Demirbag Z."/>
            <person name="Kati H."/>
        </authorList>
    </citation>
    <scope>NUCLEOTIDE SEQUENCE [LARGE SCALE GENOMIC DNA]</scope>
    <source>
        <strain evidence="2 3">Tp2</strain>
    </source>
</reference>
<evidence type="ECO:0000313" key="2">
    <source>
        <dbReference type="EMBL" id="PPB50789.1"/>
    </source>
</evidence>
<dbReference type="EMBL" id="PRKW01000001">
    <property type="protein sequence ID" value="PPB50789.1"/>
    <property type="molecule type" value="Genomic_DNA"/>
</dbReference>
<keyword evidence="1" id="KW-0812">Transmembrane</keyword>
<gene>
    <name evidence="2" type="ORF">C4K88_02640</name>
</gene>
<comment type="caution">
    <text evidence="2">The sequence shown here is derived from an EMBL/GenBank/DDBJ whole genome shotgun (WGS) entry which is preliminary data.</text>
</comment>
<dbReference type="Proteomes" id="UP000239297">
    <property type="component" value="Unassembled WGS sequence"/>
</dbReference>
<keyword evidence="1" id="KW-0472">Membrane</keyword>